<dbReference type="OrthoDB" id="4192220at2759"/>
<proteinExistence type="predicted"/>
<keyword evidence="2" id="KW-1185">Reference proteome</keyword>
<dbReference type="Proteomes" id="UP000799777">
    <property type="component" value="Unassembled WGS sequence"/>
</dbReference>
<name>A0A9P4LLP8_9PLEO</name>
<organism evidence="1 2">
    <name type="scientific">Setomelanomma holmii</name>
    <dbReference type="NCBI Taxonomy" id="210430"/>
    <lineage>
        <taxon>Eukaryota</taxon>
        <taxon>Fungi</taxon>
        <taxon>Dikarya</taxon>
        <taxon>Ascomycota</taxon>
        <taxon>Pezizomycotina</taxon>
        <taxon>Dothideomycetes</taxon>
        <taxon>Pleosporomycetidae</taxon>
        <taxon>Pleosporales</taxon>
        <taxon>Pleosporineae</taxon>
        <taxon>Phaeosphaeriaceae</taxon>
        <taxon>Setomelanomma</taxon>
    </lineage>
</organism>
<accession>A0A9P4LLP8</accession>
<reference evidence="1" key="1">
    <citation type="journal article" date="2020" name="Stud. Mycol.">
        <title>101 Dothideomycetes genomes: a test case for predicting lifestyles and emergence of pathogens.</title>
        <authorList>
            <person name="Haridas S."/>
            <person name="Albert R."/>
            <person name="Binder M."/>
            <person name="Bloem J."/>
            <person name="Labutti K."/>
            <person name="Salamov A."/>
            <person name="Andreopoulos B."/>
            <person name="Baker S."/>
            <person name="Barry K."/>
            <person name="Bills G."/>
            <person name="Bluhm B."/>
            <person name="Cannon C."/>
            <person name="Castanera R."/>
            <person name="Culley D."/>
            <person name="Daum C."/>
            <person name="Ezra D."/>
            <person name="Gonzalez J."/>
            <person name="Henrissat B."/>
            <person name="Kuo A."/>
            <person name="Liang C."/>
            <person name="Lipzen A."/>
            <person name="Lutzoni F."/>
            <person name="Magnuson J."/>
            <person name="Mondo S."/>
            <person name="Nolan M."/>
            <person name="Ohm R."/>
            <person name="Pangilinan J."/>
            <person name="Park H.-J."/>
            <person name="Ramirez L."/>
            <person name="Alfaro M."/>
            <person name="Sun H."/>
            <person name="Tritt A."/>
            <person name="Yoshinaga Y."/>
            <person name="Zwiers L.-H."/>
            <person name="Turgeon B."/>
            <person name="Goodwin S."/>
            <person name="Spatafora J."/>
            <person name="Crous P."/>
            <person name="Grigoriev I."/>
        </authorList>
    </citation>
    <scope>NUCLEOTIDE SEQUENCE</scope>
    <source>
        <strain evidence="1">CBS 110217</strain>
    </source>
</reference>
<protein>
    <recommendedName>
        <fullName evidence="3">F-box domain-containing protein</fullName>
    </recommendedName>
</protein>
<evidence type="ECO:0008006" key="3">
    <source>
        <dbReference type="Google" id="ProtNLM"/>
    </source>
</evidence>
<evidence type="ECO:0000313" key="1">
    <source>
        <dbReference type="EMBL" id="KAF2028877.1"/>
    </source>
</evidence>
<gene>
    <name evidence="1" type="ORF">EK21DRAFT_90243</name>
</gene>
<dbReference type="EMBL" id="ML978207">
    <property type="protein sequence ID" value="KAF2028877.1"/>
    <property type="molecule type" value="Genomic_DNA"/>
</dbReference>
<dbReference type="AlphaFoldDB" id="A0A9P4LLP8"/>
<sequence>MQCSSPPANETYTPPEVIMALLTDLPDELLNDIVDHVFATSPEALHNLTRSCKALHRLCAPLQWKHVVLPWRLNKNSPIARFVDAHIGNHSIRTLRLQPQRSILNAFRIGLKSAFDHVEALCNCMGSLSNLTTFSIFLDGLVDSRCTLPGAVLARIVRSLPPSLAHLELDTECTDRIRDEEPTDDPNNHLCLAISNRVPHLETLRLRLSCICIHLFSSLSSATSPQATSNLRRAFIRLDTSPDGEHHMEVGSEVCDCELPLDKRIYRSSRGCHSALRIDKISEHLLGLQAAGAFPHLERCLLYAWRKNDDAPHKYLHVRDIATRTITRYPKMYTSRLRDWNLADLENKHYELYMIRSHDRADFIGDRKDIEGAALHEVAWRELPTGIRIPPDGRLRHETPHLCEDTLLPYGYLQMVEQDQLNSGAIHQHYLQDRATLTSAAVIVKEIPVPDTTSSFTVALR</sequence>
<evidence type="ECO:0000313" key="2">
    <source>
        <dbReference type="Proteomes" id="UP000799777"/>
    </source>
</evidence>
<comment type="caution">
    <text evidence="1">The sequence shown here is derived from an EMBL/GenBank/DDBJ whole genome shotgun (WGS) entry which is preliminary data.</text>
</comment>